<name>A0A7C3KG03_9CYAN</name>
<proteinExistence type="predicted"/>
<evidence type="ECO:0000313" key="1">
    <source>
        <dbReference type="EMBL" id="HFM99430.1"/>
    </source>
</evidence>
<dbReference type="Gene3D" id="1.25.40.10">
    <property type="entry name" value="Tetratricopeptide repeat domain"/>
    <property type="match status" value="1"/>
</dbReference>
<comment type="caution">
    <text evidence="1">The sequence shown here is derived from an EMBL/GenBank/DDBJ whole genome shotgun (WGS) entry which is preliminary data.</text>
</comment>
<accession>A0A7C3KG03</accession>
<dbReference type="SUPFAM" id="SSF48452">
    <property type="entry name" value="TPR-like"/>
    <property type="match status" value="1"/>
</dbReference>
<dbReference type="AlphaFoldDB" id="A0A7C3KG03"/>
<gene>
    <name evidence="1" type="ORF">ENR64_17040</name>
</gene>
<sequence>MESVDSNIISTLTGDPLNLSIVLKNLQNSSNLHPELVVALRRQVFSIAPHSLEIYQILADWILQMGEPLIAYDLVAEGLQQWPQDYNLKQLMALALLNSGAVQRAYQLLLQLQKQGHQNAKTIAMLGRIYKDMAIQAQLHEEKQIYLVSRNTPCS</sequence>
<dbReference type="InterPro" id="IPR011990">
    <property type="entry name" value="TPR-like_helical_dom_sf"/>
</dbReference>
<protein>
    <recommendedName>
        <fullName evidence="2">Tetratricopeptide repeat protein</fullName>
    </recommendedName>
</protein>
<dbReference type="InterPro" id="IPR046880">
    <property type="entry name" value="TPR-S"/>
</dbReference>
<organism evidence="1">
    <name type="scientific">Oscillatoriales cyanobacterium SpSt-418</name>
    <dbReference type="NCBI Taxonomy" id="2282169"/>
    <lineage>
        <taxon>Bacteria</taxon>
        <taxon>Bacillati</taxon>
        <taxon>Cyanobacteriota</taxon>
        <taxon>Cyanophyceae</taxon>
        <taxon>Oscillatoriophycideae</taxon>
        <taxon>Oscillatoriales</taxon>
    </lineage>
</organism>
<dbReference type="EMBL" id="DSRU01000243">
    <property type="protein sequence ID" value="HFM99430.1"/>
    <property type="molecule type" value="Genomic_DNA"/>
</dbReference>
<dbReference type="Pfam" id="PF20308">
    <property type="entry name" value="TPR-S"/>
    <property type="match status" value="1"/>
</dbReference>
<evidence type="ECO:0008006" key="2">
    <source>
        <dbReference type="Google" id="ProtNLM"/>
    </source>
</evidence>
<reference evidence="1" key="1">
    <citation type="journal article" date="2020" name="mSystems">
        <title>Genome- and Community-Level Interaction Insights into Carbon Utilization and Element Cycling Functions of Hydrothermarchaeota in Hydrothermal Sediment.</title>
        <authorList>
            <person name="Zhou Z."/>
            <person name="Liu Y."/>
            <person name="Xu W."/>
            <person name="Pan J."/>
            <person name="Luo Z.H."/>
            <person name="Li M."/>
        </authorList>
    </citation>
    <scope>NUCLEOTIDE SEQUENCE [LARGE SCALE GENOMIC DNA]</scope>
    <source>
        <strain evidence="1">SpSt-418</strain>
    </source>
</reference>